<proteinExistence type="predicted"/>
<evidence type="ECO:0000313" key="3">
    <source>
        <dbReference type="EMBL" id="KAA8548381.1"/>
    </source>
</evidence>
<organism evidence="3 4">
    <name type="scientific">Nyssa sinensis</name>
    <dbReference type="NCBI Taxonomy" id="561372"/>
    <lineage>
        <taxon>Eukaryota</taxon>
        <taxon>Viridiplantae</taxon>
        <taxon>Streptophyta</taxon>
        <taxon>Embryophyta</taxon>
        <taxon>Tracheophyta</taxon>
        <taxon>Spermatophyta</taxon>
        <taxon>Magnoliopsida</taxon>
        <taxon>eudicotyledons</taxon>
        <taxon>Gunneridae</taxon>
        <taxon>Pentapetalae</taxon>
        <taxon>asterids</taxon>
        <taxon>Cornales</taxon>
        <taxon>Nyssaceae</taxon>
        <taxon>Nyssa</taxon>
    </lineage>
</organism>
<evidence type="ECO:0000259" key="2">
    <source>
        <dbReference type="Pfam" id="PF13968"/>
    </source>
</evidence>
<dbReference type="Pfam" id="PF13968">
    <property type="entry name" value="DUF4220"/>
    <property type="match status" value="1"/>
</dbReference>
<sequence length="591" mass="68459">MVGQTHSLAGLPGCRIGHKFFTEPPLSRPDTITAYSLEDNEFWLRHLLSVGSQFGAAIYILHKMWSYSMLNYLAIPVFIVGLIKFLERIWFQWKASMDQFRKSVLRGPDPGPNYSKFMDEYSSKKAEGFQVGRVPLVEDVLEVEQAHTSTIHSAYYFFQTFKPLFAGLILSFQDLKISQSFFRTQENGEKAFGVLEIELGFMYDVLYTKAILNPTRHYHWIRLFLAVWSPPVFILFLFSYRHELSKIDVIITLLLLIGAILLEIYGVILHLSSDWTILRSQKPKDCLIEVISYFRRFHLIPADKRWSDSVSQYNLMSFCLRDKETMCKRIQKFFSIYEMLEKLHIKRKSVTPELKILIFKLLEKKSEVASSPIRCKELLACRGEQVLKEMKCFALFGWCINVEFDRSILLWHIATDICYYKDGIGRSTEREASKLLSDYMLYLLVFCPFMLPNGIGQIRFQDTCAEAIEFFKERKSVTGEKEACSKLLQVCTEVPPSEVKGDRSKSVLFDACRLAKTLQTLSNEKKWEMMSHVWIEILSYAASQCGWQNHAKKLSEGGELLTHVWLLMAHLGLSEQFQISEGHGRVKLVVK</sequence>
<dbReference type="InterPro" id="IPR007658">
    <property type="entry name" value="DUF594"/>
</dbReference>
<dbReference type="InterPro" id="IPR025315">
    <property type="entry name" value="DUF4220"/>
</dbReference>
<evidence type="ECO:0000313" key="4">
    <source>
        <dbReference type="Proteomes" id="UP000325577"/>
    </source>
</evidence>
<dbReference type="PANTHER" id="PTHR31325">
    <property type="entry name" value="OS01G0798800 PROTEIN-RELATED"/>
    <property type="match status" value="1"/>
</dbReference>
<dbReference type="OrthoDB" id="1689146at2759"/>
<accession>A0A5J5C452</accession>
<keyword evidence="1" id="KW-0812">Transmembrane</keyword>
<feature type="transmembrane region" description="Helical" evidence="1">
    <location>
        <begin position="220"/>
        <end position="238"/>
    </location>
</feature>
<dbReference type="Proteomes" id="UP000325577">
    <property type="component" value="Linkage Group LG0"/>
</dbReference>
<feature type="domain" description="DUF4220" evidence="2">
    <location>
        <begin position="26"/>
        <end position="317"/>
    </location>
</feature>
<keyword evidence="1" id="KW-1133">Transmembrane helix</keyword>
<gene>
    <name evidence="3" type="ORF">F0562_000065</name>
</gene>
<name>A0A5J5C452_9ASTE</name>
<keyword evidence="1" id="KW-0472">Membrane</keyword>
<feature type="transmembrane region" description="Helical" evidence="1">
    <location>
        <begin position="250"/>
        <end position="272"/>
    </location>
</feature>
<feature type="transmembrane region" description="Helical" evidence="1">
    <location>
        <begin position="67"/>
        <end position="86"/>
    </location>
</feature>
<keyword evidence="4" id="KW-1185">Reference proteome</keyword>
<reference evidence="3 4" key="1">
    <citation type="submission" date="2019-09" db="EMBL/GenBank/DDBJ databases">
        <title>A chromosome-level genome assembly of the Chinese tupelo Nyssa sinensis.</title>
        <authorList>
            <person name="Yang X."/>
            <person name="Kang M."/>
            <person name="Yang Y."/>
            <person name="Xiong H."/>
            <person name="Wang M."/>
            <person name="Zhang Z."/>
            <person name="Wang Z."/>
            <person name="Wu H."/>
            <person name="Ma T."/>
            <person name="Liu J."/>
            <person name="Xi Z."/>
        </authorList>
    </citation>
    <scope>NUCLEOTIDE SEQUENCE [LARGE SCALE GENOMIC DNA]</scope>
    <source>
        <strain evidence="3">J267</strain>
        <tissue evidence="3">Leaf</tissue>
    </source>
</reference>
<dbReference type="Pfam" id="PF04578">
    <property type="entry name" value="DUF594"/>
    <property type="match status" value="1"/>
</dbReference>
<evidence type="ECO:0000256" key="1">
    <source>
        <dbReference type="SAM" id="Phobius"/>
    </source>
</evidence>
<protein>
    <recommendedName>
        <fullName evidence="2">DUF4220 domain-containing protein</fullName>
    </recommendedName>
</protein>
<dbReference type="AlphaFoldDB" id="A0A5J5C452"/>
<dbReference type="EMBL" id="CM018031">
    <property type="protein sequence ID" value="KAA8548381.1"/>
    <property type="molecule type" value="Genomic_DNA"/>
</dbReference>